<gene>
    <name evidence="2" type="ORF">IAA60_06880</name>
</gene>
<reference evidence="2" key="1">
    <citation type="submission" date="2020-10" db="EMBL/GenBank/DDBJ databases">
        <authorList>
            <person name="Gilroy R."/>
        </authorList>
    </citation>
    <scope>NUCLEOTIDE SEQUENCE</scope>
    <source>
        <strain evidence="2">CHK181-108</strain>
    </source>
</reference>
<evidence type="ECO:0000256" key="1">
    <source>
        <dbReference type="SAM" id="Coils"/>
    </source>
</evidence>
<dbReference type="EMBL" id="DVLU01000066">
    <property type="protein sequence ID" value="HIT85613.1"/>
    <property type="molecule type" value="Genomic_DNA"/>
</dbReference>
<proteinExistence type="predicted"/>
<accession>A0A9D1H3J3</accession>
<protein>
    <submittedName>
        <fullName evidence="2">Uncharacterized protein</fullName>
    </submittedName>
</protein>
<dbReference type="Proteomes" id="UP000824165">
    <property type="component" value="Unassembled WGS sequence"/>
</dbReference>
<sequence length="178" mass="20595">MLKEDIIEQIADAVYNLQSKENTIVKALKKNLNEVESGINNMLNAIQMGIVTASTKQRLEELEQRKSEIESAILNEEIEHPILTKEQILFWISRFKDGNIENEKYKQMLIDTFVNSVYLYDDKMVITYNFKDGTRTITLDEVENSDLVQDASPVKNGLTMRFKRECEKKSVNLIPSMI</sequence>
<name>A0A9D1H3J3_9FIRM</name>
<organism evidence="2 3">
    <name type="scientific">Candidatus Ornithomonoglobus intestinigallinarum</name>
    <dbReference type="NCBI Taxonomy" id="2840894"/>
    <lineage>
        <taxon>Bacteria</taxon>
        <taxon>Bacillati</taxon>
        <taxon>Bacillota</taxon>
        <taxon>Clostridia</taxon>
        <taxon>Candidatus Ornithomonoglobus</taxon>
    </lineage>
</organism>
<reference evidence="2" key="2">
    <citation type="journal article" date="2021" name="PeerJ">
        <title>Extensive microbial diversity within the chicken gut microbiome revealed by metagenomics and culture.</title>
        <authorList>
            <person name="Gilroy R."/>
            <person name="Ravi A."/>
            <person name="Getino M."/>
            <person name="Pursley I."/>
            <person name="Horton D.L."/>
            <person name="Alikhan N.F."/>
            <person name="Baker D."/>
            <person name="Gharbi K."/>
            <person name="Hall N."/>
            <person name="Watson M."/>
            <person name="Adriaenssens E.M."/>
            <person name="Foster-Nyarko E."/>
            <person name="Jarju S."/>
            <person name="Secka A."/>
            <person name="Antonio M."/>
            <person name="Oren A."/>
            <person name="Chaudhuri R.R."/>
            <person name="La Ragione R."/>
            <person name="Hildebrand F."/>
            <person name="Pallen M.J."/>
        </authorList>
    </citation>
    <scope>NUCLEOTIDE SEQUENCE</scope>
    <source>
        <strain evidence="2">CHK181-108</strain>
    </source>
</reference>
<evidence type="ECO:0000313" key="2">
    <source>
        <dbReference type="EMBL" id="HIT85613.1"/>
    </source>
</evidence>
<evidence type="ECO:0000313" key="3">
    <source>
        <dbReference type="Proteomes" id="UP000824165"/>
    </source>
</evidence>
<dbReference type="AlphaFoldDB" id="A0A9D1H3J3"/>
<feature type="coiled-coil region" evidence="1">
    <location>
        <begin position="25"/>
        <end position="79"/>
    </location>
</feature>
<comment type="caution">
    <text evidence="2">The sequence shown here is derived from an EMBL/GenBank/DDBJ whole genome shotgun (WGS) entry which is preliminary data.</text>
</comment>
<keyword evidence="1" id="KW-0175">Coiled coil</keyword>